<gene>
    <name evidence="1" type="ORF">GGP41_009151</name>
</gene>
<proteinExistence type="predicted"/>
<sequence>MANPILKQFGALSSKTWMSVESTGDEFRAWLTWCLKIRGDYSSDPATVDGYEEILRSLNALRRRLRPGQCFPNQQRPSRTIQTDDRARQPEFLQNHELLSYNCYLSI</sequence>
<dbReference type="Proteomes" id="UP000624244">
    <property type="component" value="Unassembled WGS sequence"/>
</dbReference>
<evidence type="ECO:0000313" key="1">
    <source>
        <dbReference type="EMBL" id="KAF5847898.1"/>
    </source>
</evidence>
<comment type="caution">
    <text evidence="1">The sequence shown here is derived from an EMBL/GenBank/DDBJ whole genome shotgun (WGS) entry which is preliminary data.</text>
</comment>
<evidence type="ECO:0000313" key="2">
    <source>
        <dbReference type="Proteomes" id="UP000624244"/>
    </source>
</evidence>
<accession>A0A8H5ZCQ4</accession>
<protein>
    <submittedName>
        <fullName evidence="1">Uncharacterized protein</fullName>
    </submittedName>
</protein>
<reference evidence="1" key="1">
    <citation type="submission" date="2019-11" db="EMBL/GenBank/DDBJ databases">
        <title>Bipolaris sorokiniana Genome sequencing.</title>
        <authorList>
            <person name="Wang H."/>
        </authorList>
    </citation>
    <scope>NUCLEOTIDE SEQUENCE</scope>
</reference>
<dbReference type="EMBL" id="WNKQ01000012">
    <property type="protein sequence ID" value="KAF5847898.1"/>
    <property type="molecule type" value="Genomic_DNA"/>
</dbReference>
<dbReference type="AlphaFoldDB" id="A0A8H5ZCQ4"/>
<name>A0A8H5ZCQ4_COCSA</name>
<organism evidence="1 2">
    <name type="scientific">Cochliobolus sativus</name>
    <name type="common">Common root rot and spot blotch fungus</name>
    <name type="synonym">Bipolaris sorokiniana</name>
    <dbReference type="NCBI Taxonomy" id="45130"/>
    <lineage>
        <taxon>Eukaryota</taxon>
        <taxon>Fungi</taxon>
        <taxon>Dikarya</taxon>
        <taxon>Ascomycota</taxon>
        <taxon>Pezizomycotina</taxon>
        <taxon>Dothideomycetes</taxon>
        <taxon>Pleosporomycetidae</taxon>
        <taxon>Pleosporales</taxon>
        <taxon>Pleosporineae</taxon>
        <taxon>Pleosporaceae</taxon>
        <taxon>Bipolaris</taxon>
    </lineage>
</organism>